<accession>A0A1B1MNH4</accession>
<keyword evidence="3" id="KW-1185">Reference proteome</keyword>
<protein>
    <recommendedName>
        <fullName evidence="1">Sulfatase-modifying factor enzyme-like domain-containing protein</fullName>
    </recommendedName>
</protein>
<dbReference type="InterPro" id="IPR005532">
    <property type="entry name" value="SUMF_dom"/>
</dbReference>
<dbReference type="SUPFAM" id="SSF56436">
    <property type="entry name" value="C-type lectin-like"/>
    <property type="match status" value="1"/>
</dbReference>
<evidence type="ECO:0000259" key="1">
    <source>
        <dbReference type="Pfam" id="PF03781"/>
    </source>
</evidence>
<dbReference type="PANTHER" id="PTHR23150:SF19">
    <property type="entry name" value="FORMYLGLYCINE-GENERATING ENZYME"/>
    <property type="match status" value="1"/>
</dbReference>
<dbReference type="STRING" id="1915.SLINC_7931"/>
<dbReference type="Proteomes" id="UP000092598">
    <property type="component" value="Chromosome"/>
</dbReference>
<gene>
    <name evidence="2" type="ORF">SLINC_7931</name>
</gene>
<proteinExistence type="predicted"/>
<dbReference type="InterPro" id="IPR016187">
    <property type="entry name" value="CTDL_fold"/>
</dbReference>
<evidence type="ECO:0000313" key="3">
    <source>
        <dbReference type="Proteomes" id="UP000092598"/>
    </source>
</evidence>
<dbReference type="PANTHER" id="PTHR23150">
    <property type="entry name" value="SULFATASE MODIFYING FACTOR 1, 2"/>
    <property type="match status" value="1"/>
</dbReference>
<dbReference type="AlphaFoldDB" id="A0A1B1MNH4"/>
<dbReference type="Pfam" id="PF03781">
    <property type="entry name" value="FGE-sulfatase"/>
    <property type="match status" value="1"/>
</dbReference>
<dbReference type="InterPro" id="IPR051043">
    <property type="entry name" value="Sulfatase_Mod_Factor_Kinase"/>
</dbReference>
<sequence>MMSVTPQADVRPRRFTRPRPEKLAQVRSVLSLHPDGTPRETRSEVLYRAWRACRAWGPDIEAELMYDRFDAGREERRAAMDLVPVGPARFEMGGRPADGYTYHGEEPAHPVVLKRFLLGRTPVTNAQYAQWSPGHDADTDPQLPVTGVTWYDAVMFGRWLGLRLPTEAEWEYAARGGSATDPDPADLAGYAWHAENSGGRLHAVGGLLPNAFGLHDMQGSVWEWCQDAYSADFYAVSPLHDPLNETEGAHRVCRGGSFHGFHDMCRSTLRYHEPVDYWAPDLGFRCAMDAPSVADPKGQSRHVP</sequence>
<dbReference type="EMBL" id="CP016438">
    <property type="protein sequence ID" value="ANS70155.1"/>
    <property type="molecule type" value="Genomic_DNA"/>
</dbReference>
<reference evidence="2 3" key="1">
    <citation type="submission" date="2016-07" db="EMBL/GenBank/DDBJ databases">
        <title>Enhancement of antibiotic productionsby engineered nitrateutilization in actinobacteria.</title>
        <authorList>
            <person name="Meng S.C."/>
        </authorList>
    </citation>
    <scope>NUCLEOTIDE SEQUENCE [LARGE SCALE GENOMIC DNA]</scope>
    <source>
        <strain evidence="2 3">NRRL 2936</strain>
    </source>
</reference>
<organism evidence="2 3">
    <name type="scientific">Streptomyces lincolnensis</name>
    <dbReference type="NCBI Taxonomy" id="1915"/>
    <lineage>
        <taxon>Bacteria</taxon>
        <taxon>Bacillati</taxon>
        <taxon>Actinomycetota</taxon>
        <taxon>Actinomycetes</taxon>
        <taxon>Kitasatosporales</taxon>
        <taxon>Streptomycetaceae</taxon>
        <taxon>Streptomyces</taxon>
    </lineage>
</organism>
<evidence type="ECO:0000313" key="2">
    <source>
        <dbReference type="EMBL" id="ANS70155.1"/>
    </source>
</evidence>
<feature type="domain" description="Sulfatase-modifying factor enzyme-like" evidence="1">
    <location>
        <begin position="81"/>
        <end position="287"/>
    </location>
</feature>
<dbReference type="InterPro" id="IPR042095">
    <property type="entry name" value="SUMF_sf"/>
</dbReference>
<dbReference type="Gene3D" id="3.90.1580.10">
    <property type="entry name" value="paralog of FGE (formylglycine-generating enzyme)"/>
    <property type="match status" value="1"/>
</dbReference>
<name>A0A1B1MNH4_STRLN</name>
<dbReference type="KEGG" id="sls:SLINC_7931"/>
<dbReference type="GO" id="GO:0120147">
    <property type="term" value="F:formylglycine-generating oxidase activity"/>
    <property type="evidence" value="ECO:0007669"/>
    <property type="project" value="TreeGrafter"/>
</dbReference>